<dbReference type="RefSeq" id="WP_054249695.1">
    <property type="nucleotide sequence ID" value="NZ_CP019945.1"/>
</dbReference>
<reference evidence="1" key="1">
    <citation type="journal article" date="2015" name="Antimicrob. Agents Chemother.">
        <title>Novel Type XII Staphylococcal Cassette Chromosome mec Harboring a New Cassette Chromosome Recombinase, CcrC2.</title>
        <authorList>
            <person name="Wu Z."/>
            <person name="Li F."/>
            <person name="Liu D."/>
            <person name="Xue H."/>
            <person name="Zhao X."/>
        </authorList>
    </citation>
    <scope>NUCLEOTIDE SEQUENCE</scope>
    <source>
        <strain evidence="1">BA01611</strain>
    </source>
</reference>
<sequence>MQELERMVDENAHSMSVAQYNEYKENRKVLEKEFNSTTPLSFVECRFLTQVPHGYEPTLYIERHMLEPLDTEESLKVMLNEFRRMADTRPRHNYNSHLNTIVEDALTEIVEGI</sequence>
<proteinExistence type="predicted"/>
<dbReference type="AlphaFoldDB" id="A0A0N9EG30"/>
<dbReference type="EMBL" id="KR187111">
    <property type="protein sequence ID" value="ALF44663.1"/>
    <property type="molecule type" value="Genomic_DNA"/>
</dbReference>
<organism evidence="1">
    <name type="scientific">Staphylococcus aureus</name>
    <dbReference type="NCBI Taxonomy" id="1280"/>
    <lineage>
        <taxon>Bacteria</taxon>
        <taxon>Bacillati</taxon>
        <taxon>Bacillota</taxon>
        <taxon>Bacilli</taxon>
        <taxon>Bacillales</taxon>
        <taxon>Staphylococcaceae</taxon>
        <taxon>Staphylococcus</taxon>
    </lineage>
</organism>
<evidence type="ECO:0000313" key="1">
    <source>
        <dbReference type="EMBL" id="ALF44663.1"/>
    </source>
</evidence>
<protein>
    <submittedName>
        <fullName evidence="1">Uncharacterized protein</fullName>
    </submittedName>
</protein>
<accession>A0A0N9EG30</accession>
<name>A0A0N9EG30_STAAU</name>